<dbReference type="Proteomes" id="UP000002383">
    <property type="component" value="Chromosome"/>
</dbReference>
<comment type="similarity">
    <text evidence="1">To B.subtilis soj.</text>
</comment>
<evidence type="ECO:0000259" key="2">
    <source>
        <dbReference type="Pfam" id="PF13614"/>
    </source>
</evidence>
<dbReference type="SUPFAM" id="SSF52540">
    <property type="entry name" value="P-loop containing nucleoside triphosphate hydrolases"/>
    <property type="match status" value="1"/>
</dbReference>
<dbReference type="KEGG" id="tgr:Tgr7_1345"/>
<dbReference type="InterPro" id="IPR025669">
    <property type="entry name" value="AAA_dom"/>
</dbReference>
<dbReference type="PIRSF" id="PIRSF009320">
    <property type="entry name" value="Nuc_binding_HP_1000"/>
    <property type="match status" value="1"/>
</dbReference>
<dbReference type="STRING" id="396588.Tgr7_1345"/>
<dbReference type="AlphaFoldDB" id="B8GR10"/>
<evidence type="ECO:0000313" key="3">
    <source>
        <dbReference type="EMBL" id="ACL72430.1"/>
    </source>
</evidence>
<name>B8GR10_THISH</name>
<proteinExistence type="predicted"/>
<dbReference type="eggNOG" id="COG1192">
    <property type="taxonomic scope" value="Bacteria"/>
</dbReference>
<evidence type="ECO:0000256" key="1">
    <source>
        <dbReference type="ARBA" id="ARBA00060876"/>
    </source>
</evidence>
<keyword evidence="4" id="KW-1185">Reference proteome</keyword>
<dbReference type="HOGENOM" id="CLU_037612_1_2_6"/>
<dbReference type="FunFam" id="3.40.50.300:FF:000285">
    <property type="entry name" value="Sporulation initiation inhibitor Soj"/>
    <property type="match status" value="1"/>
</dbReference>
<protein>
    <submittedName>
        <fullName evidence="3">Cobyrinic acid ac-diamide synthase</fullName>
    </submittedName>
</protein>
<organism evidence="3 4">
    <name type="scientific">Thioalkalivibrio sulfidiphilus (strain HL-EbGR7)</name>
    <dbReference type="NCBI Taxonomy" id="396588"/>
    <lineage>
        <taxon>Bacteria</taxon>
        <taxon>Pseudomonadati</taxon>
        <taxon>Pseudomonadota</taxon>
        <taxon>Gammaproteobacteria</taxon>
        <taxon>Chromatiales</taxon>
        <taxon>Ectothiorhodospiraceae</taxon>
        <taxon>Thioalkalivibrio</taxon>
    </lineage>
</organism>
<gene>
    <name evidence="3" type="ordered locus">Tgr7_1345</name>
</gene>
<evidence type="ECO:0000313" key="4">
    <source>
        <dbReference type="Proteomes" id="UP000002383"/>
    </source>
</evidence>
<accession>B8GR10</accession>
<dbReference type="OrthoDB" id="9815116at2"/>
<dbReference type="Pfam" id="PF13614">
    <property type="entry name" value="AAA_31"/>
    <property type="match status" value="1"/>
</dbReference>
<dbReference type="PANTHER" id="PTHR13696:SF69">
    <property type="entry name" value="PLASMID PARTITIONING PROTEIN-RELATED"/>
    <property type="match status" value="1"/>
</dbReference>
<feature type="domain" description="AAA" evidence="2">
    <location>
        <begin position="1"/>
        <end position="178"/>
    </location>
</feature>
<dbReference type="InterPro" id="IPR050678">
    <property type="entry name" value="DNA_Partitioning_ATPase"/>
</dbReference>
<dbReference type="CDD" id="cd02042">
    <property type="entry name" value="ParAB_family"/>
    <property type="match status" value="1"/>
</dbReference>
<sequence length="262" mass="28983">MRVWAVANQKGGVGKTTTAVSLGGLLAARGENTLLVDLDPHGSLTAYFGMDPESGTAGVYDLFRQTTAGSVHPETLVHETRFPHLHVMPASTAMATLDRQLGGREGMGLVLHRALTAMSDRFDTVILDCPPMLGVLMVNALAACNRLLIPVQTETLALKGLERMLHTLDMIQRSRRMKMDYLVVPTMFDRRTRASVQSLRKLRAEHADTLWEGMVPVDTLFREASTAGIPLPLMQPDARGVEAYDWLLRRLERDEKQHRAAS</sequence>
<dbReference type="RefSeq" id="WP_012637913.1">
    <property type="nucleotide sequence ID" value="NC_011901.1"/>
</dbReference>
<reference evidence="3 4" key="1">
    <citation type="journal article" date="2011" name="Stand. Genomic Sci.">
        <title>Complete genome sequence of 'Thioalkalivibrio sulfidophilus' HL-EbGr7.</title>
        <authorList>
            <person name="Muyzer G."/>
            <person name="Sorokin D.Y."/>
            <person name="Mavromatis K."/>
            <person name="Lapidus A."/>
            <person name="Clum A."/>
            <person name="Ivanova N."/>
            <person name="Pati A."/>
            <person name="d'Haeseleer P."/>
            <person name="Woyke T."/>
            <person name="Kyrpides N.C."/>
        </authorList>
    </citation>
    <scope>NUCLEOTIDE SEQUENCE [LARGE SCALE GENOMIC DNA]</scope>
    <source>
        <strain evidence="3 4">HL-EbGR7</strain>
    </source>
</reference>
<dbReference type="InterPro" id="IPR027417">
    <property type="entry name" value="P-loop_NTPase"/>
</dbReference>
<dbReference type="PANTHER" id="PTHR13696">
    <property type="entry name" value="P-LOOP CONTAINING NUCLEOSIDE TRIPHOSPHATE HYDROLASE"/>
    <property type="match status" value="1"/>
</dbReference>
<dbReference type="EMBL" id="CP001339">
    <property type="protein sequence ID" value="ACL72430.1"/>
    <property type="molecule type" value="Genomic_DNA"/>
</dbReference>
<dbReference type="Gene3D" id="3.40.50.300">
    <property type="entry name" value="P-loop containing nucleotide triphosphate hydrolases"/>
    <property type="match status" value="1"/>
</dbReference>